<dbReference type="EMBL" id="KV441480">
    <property type="protein sequence ID" value="OAG19888.1"/>
    <property type="molecule type" value="Genomic_DNA"/>
</dbReference>
<dbReference type="RefSeq" id="XP_018385309.1">
    <property type="nucleotide sequence ID" value="XM_018530265.1"/>
</dbReference>
<evidence type="ECO:0000313" key="2">
    <source>
        <dbReference type="Proteomes" id="UP000077248"/>
    </source>
</evidence>
<proteinExistence type="predicted"/>
<protein>
    <submittedName>
        <fullName evidence="1">Uncharacterized protein</fullName>
    </submittedName>
</protein>
<dbReference type="KEGG" id="aalt:CC77DRAFT_144684"/>
<accession>A0A177DKR0</accession>
<organism evidence="1 2">
    <name type="scientific">Alternaria alternata</name>
    <name type="common">Alternaria rot fungus</name>
    <name type="synonym">Torula alternata</name>
    <dbReference type="NCBI Taxonomy" id="5599"/>
    <lineage>
        <taxon>Eukaryota</taxon>
        <taxon>Fungi</taxon>
        <taxon>Dikarya</taxon>
        <taxon>Ascomycota</taxon>
        <taxon>Pezizomycotina</taxon>
        <taxon>Dothideomycetes</taxon>
        <taxon>Pleosporomycetidae</taxon>
        <taxon>Pleosporales</taxon>
        <taxon>Pleosporineae</taxon>
        <taxon>Pleosporaceae</taxon>
        <taxon>Alternaria</taxon>
        <taxon>Alternaria sect. Alternaria</taxon>
        <taxon>Alternaria alternata complex</taxon>
    </lineage>
</organism>
<dbReference type="VEuPathDB" id="FungiDB:CC77DRAFT_144684"/>
<sequence>MIGGWIRYPMLQTRLEGATLSCQHLHASHVTNSKSKRSTSRSSPRPREVQMVWCLFRSCSISRLSKCDIMRQAMHERLISHKTTLGPGGYTILHHVRGRRYHGRLYDIHIYHVEYVEKQDRGLSLAFSQVFSRYRVSIPRKKVRKDQVSFRKDYSGRCDQMVR</sequence>
<gene>
    <name evidence="1" type="ORF">CC77DRAFT_144684</name>
</gene>
<reference evidence="1 2" key="1">
    <citation type="submission" date="2016-05" db="EMBL/GenBank/DDBJ databases">
        <title>Comparative analysis of secretome profiles of manganese(II)-oxidizing ascomycete fungi.</title>
        <authorList>
            <consortium name="DOE Joint Genome Institute"/>
            <person name="Zeiner C.A."/>
            <person name="Purvine S.O."/>
            <person name="Zink E.M."/>
            <person name="Wu S."/>
            <person name="Pasa-Tolic L."/>
            <person name="Chaput D.L."/>
            <person name="Haridas S."/>
            <person name="Grigoriev I.V."/>
            <person name="Santelli C.M."/>
            <person name="Hansel C.M."/>
        </authorList>
    </citation>
    <scope>NUCLEOTIDE SEQUENCE [LARGE SCALE GENOMIC DNA]</scope>
    <source>
        <strain evidence="1 2">SRC1lrK2f</strain>
    </source>
</reference>
<keyword evidence="2" id="KW-1185">Reference proteome</keyword>
<name>A0A177DKR0_ALTAL</name>
<dbReference type="AlphaFoldDB" id="A0A177DKR0"/>
<evidence type="ECO:0000313" key="1">
    <source>
        <dbReference type="EMBL" id="OAG19888.1"/>
    </source>
</evidence>
<dbReference type="Proteomes" id="UP000077248">
    <property type="component" value="Unassembled WGS sequence"/>
</dbReference>
<dbReference type="GeneID" id="29115859"/>